<evidence type="ECO:0000256" key="3">
    <source>
        <dbReference type="ARBA" id="ARBA00022490"/>
    </source>
</evidence>
<organism evidence="10 11">
    <name type="scientific">Periconia macrospinosa</name>
    <dbReference type="NCBI Taxonomy" id="97972"/>
    <lineage>
        <taxon>Eukaryota</taxon>
        <taxon>Fungi</taxon>
        <taxon>Dikarya</taxon>
        <taxon>Ascomycota</taxon>
        <taxon>Pezizomycotina</taxon>
        <taxon>Dothideomycetes</taxon>
        <taxon>Pleosporomycetidae</taxon>
        <taxon>Pleosporales</taxon>
        <taxon>Massarineae</taxon>
        <taxon>Periconiaceae</taxon>
        <taxon>Periconia</taxon>
    </lineage>
</organism>
<evidence type="ECO:0000256" key="2">
    <source>
        <dbReference type="ARBA" id="ARBA00009557"/>
    </source>
</evidence>
<reference evidence="10 11" key="1">
    <citation type="journal article" date="2018" name="Sci. Rep.">
        <title>Comparative genomics provides insights into the lifestyle and reveals functional heterogeneity of dark septate endophytic fungi.</title>
        <authorList>
            <person name="Knapp D.G."/>
            <person name="Nemeth J.B."/>
            <person name="Barry K."/>
            <person name="Hainaut M."/>
            <person name="Henrissat B."/>
            <person name="Johnson J."/>
            <person name="Kuo A."/>
            <person name="Lim J.H.P."/>
            <person name="Lipzen A."/>
            <person name="Nolan M."/>
            <person name="Ohm R.A."/>
            <person name="Tamas L."/>
            <person name="Grigoriev I.V."/>
            <person name="Spatafora J.W."/>
            <person name="Nagy L.G."/>
            <person name="Kovacs G.M."/>
        </authorList>
    </citation>
    <scope>NUCLEOTIDE SEQUENCE [LARGE SCALE GENOMIC DNA]</scope>
    <source>
        <strain evidence="10 11">DSE2036</strain>
    </source>
</reference>
<dbReference type="SUPFAM" id="SSF55753">
    <property type="entry name" value="Actin depolymerizing proteins"/>
    <property type="match status" value="1"/>
</dbReference>
<proteinExistence type="inferred from homology"/>
<dbReference type="GO" id="GO:0030042">
    <property type="term" value="P:actin filament depolymerization"/>
    <property type="evidence" value="ECO:0007669"/>
    <property type="project" value="TreeGrafter"/>
</dbReference>
<evidence type="ECO:0000256" key="1">
    <source>
        <dbReference type="ARBA" id="ARBA00004245"/>
    </source>
</evidence>
<keyword evidence="4" id="KW-0677">Repeat</keyword>
<dbReference type="AlphaFoldDB" id="A0A2V1E8B3"/>
<dbReference type="PANTHER" id="PTHR13759:SF1">
    <property type="entry name" value="TWINFILIN"/>
    <property type="match status" value="1"/>
</dbReference>
<dbReference type="Gene3D" id="3.40.20.10">
    <property type="entry name" value="Severin"/>
    <property type="match status" value="1"/>
</dbReference>
<accession>A0A2V1E8B3</accession>
<keyword evidence="6" id="KW-0206">Cytoskeleton</keyword>
<dbReference type="InterPro" id="IPR028458">
    <property type="entry name" value="Twinfilin"/>
</dbReference>
<evidence type="ECO:0000256" key="8">
    <source>
        <dbReference type="SAM" id="MobiDB-lite"/>
    </source>
</evidence>
<keyword evidence="5" id="KW-0009">Actin-binding</keyword>
<dbReference type="PROSITE" id="PS51263">
    <property type="entry name" value="ADF_H"/>
    <property type="match status" value="1"/>
</dbReference>
<keyword evidence="11" id="KW-1185">Reference proteome</keyword>
<sequence>AFQKALNQLEPFLTLQTPMYLILRRRPITTTLASNLQHVSEQHQQHQLVFITYVPYRADSKTTQALLAHRNKVIEELRLTESTSTGAVVSLVCKEIGEIVDGRSWDERDGTEGESWGGDGKNGGDTTGDDEVRDDDEQVKDLGFKKNKCRLCDRRMKNPIDDDALDALSARLSGKGDCVQLTIDNSTNTLKLTCPPHTILAPSSLSSHLPRATPGFTFYRHPLTASLVFIYYSPDTASVQLRMKHTLALPGLVNVIARDVGAHVDWKVEIHDVEDLDLDLDLGEDGDGQRGGGGGGRREGKYRSMYLRNEIVGTESQWEGMERV</sequence>
<dbReference type="GO" id="GO:0051015">
    <property type="term" value="F:actin filament binding"/>
    <property type="evidence" value="ECO:0007669"/>
    <property type="project" value="TreeGrafter"/>
</dbReference>
<keyword evidence="3" id="KW-0963">Cytoplasm</keyword>
<dbReference type="EMBL" id="KZ805309">
    <property type="protein sequence ID" value="PVI06319.1"/>
    <property type="molecule type" value="Genomic_DNA"/>
</dbReference>
<dbReference type="GO" id="GO:0051016">
    <property type="term" value="P:barbed-end actin filament capping"/>
    <property type="evidence" value="ECO:0007669"/>
    <property type="project" value="TreeGrafter"/>
</dbReference>
<feature type="compositionally biased region" description="Acidic residues" evidence="8">
    <location>
        <begin position="127"/>
        <end position="137"/>
    </location>
</feature>
<comment type="subunit">
    <text evidence="7">Interacts with G-actin; ADP-actin form.</text>
</comment>
<dbReference type="PANTHER" id="PTHR13759">
    <property type="entry name" value="TWINFILIN"/>
    <property type="match status" value="1"/>
</dbReference>
<dbReference type="OrthoDB" id="10006997at2759"/>
<feature type="non-terminal residue" evidence="10">
    <location>
        <position position="1"/>
    </location>
</feature>
<gene>
    <name evidence="10" type="ORF">DM02DRAFT_514817</name>
</gene>
<evidence type="ECO:0000313" key="11">
    <source>
        <dbReference type="Proteomes" id="UP000244855"/>
    </source>
</evidence>
<evidence type="ECO:0000256" key="4">
    <source>
        <dbReference type="ARBA" id="ARBA00022737"/>
    </source>
</evidence>
<comment type="subcellular location">
    <subcellularLocation>
        <location evidence="1">Cytoplasm</location>
        <location evidence="1">Cytoskeleton</location>
    </subcellularLocation>
</comment>
<dbReference type="GO" id="GO:0005884">
    <property type="term" value="C:actin filament"/>
    <property type="evidence" value="ECO:0007669"/>
    <property type="project" value="TreeGrafter"/>
</dbReference>
<evidence type="ECO:0000259" key="9">
    <source>
        <dbReference type="PROSITE" id="PS51263"/>
    </source>
</evidence>
<dbReference type="InterPro" id="IPR029006">
    <property type="entry name" value="ADF-H/Gelsolin-like_dom_sf"/>
</dbReference>
<dbReference type="Proteomes" id="UP000244855">
    <property type="component" value="Unassembled WGS sequence"/>
</dbReference>
<protein>
    <recommendedName>
        <fullName evidence="9">ADF-H domain-containing protein</fullName>
    </recommendedName>
</protein>
<dbReference type="STRING" id="97972.A0A2V1E8B3"/>
<evidence type="ECO:0000256" key="7">
    <source>
        <dbReference type="ARBA" id="ARBA00038532"/>
    </source>
</evidence>
<dbReference type="Pfam" id="PF00241">
    <property type="entry name" value="Cofilin_ADF"/>
    <property type="match status" value="1"/>
</dbReference>
<dbReference type="GO" id="GO:0005737">
    <property type="term" value="C:cytoplasm"/>
    <property type="evidence" value="ECO:0007669"/>
    <property type="project" value="TreeGrafter"/>
</dbReference>
<evidence type="ECO:0000313" key="10">
    <source>
        <dbReference type="EMBL" id="PVI06319.1"/>
    </source>
</evidence>
<feature type="compositionally biased region" description="Gly residues" evidence="8">
    <location>
        <begin position="115"/>
        <end position="126"/>
    </location>
</feature>
<comment type="similarity">
    <text evidence="2">Belongs to the actin-binding proteins ADF family. Twinfilin subfamily.</text>
</comment>
<name>A0A2V1E8B3_9PLEO</name>
<evidence type="ECO:0000256" key="6">
    <source>
        <dbReference type="ARBA" id="ARBA00023212"/>
    </source>
</evidence>
<dbReference type="GO" id="GO:0003785">
    <property type="term" value="F:actin monomer binding"/>
    <property type="evidence" value="ECO:0007669"/>
    <property type="project" value="TreeGrafter"/>
</dbReference>
<feature type="domain" description="ADF-H" evidence="9">
    <location>
        <begin position="153"/>
        <end position="286"/>
    </location>
</feature>
<evidence type="ECO:0000256" key="5">
    <source>
        <dbReference type="ARBA" id="ARBA00023203"/>
    </source>
</evidence>
<dbReference type="InterPro" id="IPR002108">
    <property type="entry name" value="ADF-H"/>
</dbReference>
<feature type="region of interest" description="Disordered" evidence="8">
    <location>
        <begin position="103"/>
        <end position="137"/>
    </location>
</feature>